<dbReference type="AlphaFoldDB" id="A0A7W3J2E5"/>
<reference evidence="1 2" key="1">
    <citation type="submission" date="2020-07" db="EMBL/GenBank/DDBJ databases">
        <title>Sequencing the genomes of 1000 actinobacteria strains.</title>
        <authorList>
            <person name="Klenk H.-P."/>
        </authorList>
    </citation>
    <scope>NUCLEOTIDE SEQUENCE [LARGE SCALE GENOMIC DNA]</scope>
    <source>
        <strain evidence="1 2">DSM 21349</strain>
    </source>
</reference>
<comment type="caution">
    <text evidence="1">The sequence shown here is derived from an EMBL/GenBank/DDBJ whole genome shotgun (WGS) entry which is preliminary data.</text>
</comment>
<gene>
    <name evidence="1" type="ORF">FB382_003255</name>
</gene>
<accession>A0A7W3J2E5</accession>
<evidence type="ECO:0000313" key="2">
    <source>
        <dbReference type="Proteomes" id="UP000580910"/>
    </source>
</evidence>
<organism evidence="1 2">
    <name type="scientific">Nocardioides ginsengisegetis</name>
    <dbReference type="NCBI Taxonomy" id="661491"/>
    <lineage>
        <taxon>Bacteria</taxon>
        <taxon>Bacillati</taxon>
        <taxon>Actinomycetota</taxon>
        <taxon>Actinomycetes</taxon>
        <taxon>Propionibacteriales</taxon>
        <taxon>Nocardioidaceae</taxon>
        <taxon>Nocardioides</taxon>
    </lineage>
</organism>
<dbReference type="Proteomes" id="UP000580910">
    <property type="component" value="Unassembled WGS sequence"/>
</dbReference>
<keyword evidence="2" id="KW-1185">Reference proteome</keyword>
<name>A0A7W3J2E5_9ACTN</name>
<sequence>MTSRQVLQPCRKVEEIVECTAMTVPGLAAPKISPITSITWSSVRTMMQMTEHSAASSATD</sequence>
<protein>
    <submittedName>
        <fullName evidence="1">Uncharacterized protein</fullName>
    </submittedName>
</protein>
<dbReference type="EMBL" id="JACGXA010000001">
    <property type="protein sequence ID" value="MBA8804964.1"/>
    <property type="molecule type" value="Genomic_DNA"/>
</dbReference>
<proteinExistence type="predicted"/>
<evidence type="ECO:0000313" key="1">
    <source>
        <dbReference type="EMBL" id="MBA8804964.1"/>
    </source>
</evidence>